<evidence type="ECO:0000313" key="4">
    <source>
        <dbReference type="Proteomes" id="UP000604730"/>
    </source>
</evidence>
<dbReference type="Proteomes" id="UP000604730">
    <property type="component" value="Unassembled WGS sequence"/>
</dbReference>
<gene>
    <name evidence="3" type="ORF">JJN12_10505</name>
</gene>
<feature type="region of interest" description="Disordered" evidence="1">
    <location>
        <begin position="205"/>
        <end position="232"/>
    </location>
</feature>
<evidence type="ECO:0008006" key="5">
    <source>
        <dbReference type="Google" id="ProtNLM"/>
    </source>
</evidence>
<feature type="region of interest" description="Disordered" evidence="1">
    <location>
        <begin position="910"/>
        <end position="941"/>
    </location>
</feature>
<accession>A0ABS1J2B4</accession>
<name>A0ABS1J2B4_9FIRM</name>
<feature type="chain" id="PRO_5045676781" description="DUF1533 domain-containing protein" evidence="2">
    <location>
        <begin position="26"/>
        <end position="1175"/>
    </location>
</feature>
<evidence type="ECO:0000256" key="1">
    <source>
        <dbReference type="SAM" id="MobiDB-lite"/>
    </source>
</evidence>
<keyword evidence="2" id="KW-0732">Signal</keyword>
<reference evidence="3 4" key="1">
    <citation type="submission" date="2021-01" db="EMBL/GenBank/DDBJ databases">
        <title>Isolation and description of Catonella massiliensis sp. nov., a novel Catonella species, isolated from a stable periodontitis subject.</title>
        <authorList>
            <person name="Antezack A."/>
            <person name="Boxberger M."/>
            <person name="La Scola B."/>
            <person name="Monnet-Corti V."/>
        </authorList>
    </citation>
    <scope>NUCLEOTIDE SEQUENCE [LARGE SCALE GENOMIC DNA]</scope>
    <source>
        <strain evidence="3 4">Marseille-Q4567</strain>
    </source>
</reference>
<protein>
    <recommendedName>
        <fullName evidence="5">DUF1533 domain-containing protein</fullName>
    </recommendedName>
</protein>
<sequence>MRRLSKNIAAALVMTMILSMLPAQFQPVEASAAQTKKVTVKKTEITVSTNKAIKNALKKKGIKRIVLKATSAKRLSVPRGNYKTKTLVINLAEKSKIHIAKGAKFKKIILIGTVRNAGLIIDESGNKLELSSKANLTINGKASYAELTLKPGAELAKITSKIELIAINKTKKTVKLAIAGSTIAVKAGDTYASSNLNIEEDETAQGAANIGKTEEGSKTGENGNTAGGETTPSGIFFGGNAYVVGGDVSNAGNTSNNGSSSNTGNKAEAVKLVNEARTKIIDATSFQRFVVVNFEKGYTKDNTTVYVDGVDITSELTPVDKEGTIVKWEVSNLNPAEVKVVSKADNKLSQTVKLNRDADAGKVVAPVLTTEAKSPKYIIGYGKVAVWDYYLSNYDDEGKLRYKPKTTTFDLNLAATRKVTEKPYYTVPAVEEGNVEVQFNYTDEADKIWFDRIPATGALQLVSDNENQTTLNKELVYTKSFKEHHGKTVAVLSVSTIQSNFRNRGYYRIRIKSADSKAILVRVKVEGKETPEFLLKEPSVQSGKNLHFAVKNVVVGLENPVEKVELILPTGEIKTLRYISDYFMFNDLFVLYNDVTRGKEEDGSKGVNNIPYNGNYTLRVHFNSYKTVDKVFKVTDGKDTDKKNDETTPDNKVVALGSKVGLLSVEGMKFDAVAGASKISTGSDGSPSSGGNSVSANIIFNTDLVANAEIFEKLGIDNAYAKGIVDRFEKDMTNYIAVYDEEGKVFYNWEYYNDAVNTARTKGKYLTFSEYVKTPNVKTTGRLTRVKEVLEDNLLGELVMDGSYLGKSIEGFTYPSGSAIRVDEELVVYADKTYLSKIIAMYAGENKNYHYGTKNQAYALKDDDYKIDGDKLIIKGSAFITNKYYPNYGKNTITVYADGYQPQTIEATVSKAQVKPVEPKQPETPNKPETPDKGGQTESGLKSLVRTGKKLHMSGDDGELTIGTGFGIENAGEWLNSITAITVDGVKYSNVGDLGFFKKVKDNQYGFAWGMLKIRRPNNSKKEVALVIESSIYKSYTITFNNSSPYSADIISMEETKKVQNTEPAFTEARYNTAYGVHEIIINPKREDLLKSTAVKMFVKGRDGMYKEVVNDSIKVKTGIVEITDYNNKYYPTALGNLIVEGENEVKFEFDGVSEPVNVVLIRTGKYYFSLSLKK</sequence>
<comment type="caution">
    <text evidence="3">The sequence shown here is derived from an EMBL/GenBank/DDBJ whole genome shotgun (WGS) entry which is preliminary data.</text>
</comment>
<dbReference type="RefSeq" id="WP_208429634.1">
    <property type="nucleotide sequence ID" value="NZ_JAEPRJ010000001.1"/>
</dbReference>
<feature type="signal peptide" evidence="2">
    <location>
        <begin position="1"/>
        <end position="25"/>
    </location>
</feature>
<keyword evidence="4" id="KW-1185">Reference proteome</keyword>
<feature type="compositionally biased region" description="Low complexity" evidence="1">
    <location>
        <begin position="219"/>
        <end position="231"/>
    </location>
</feature>
<evidence type="ECO:0000313" key="3">
    <source>
        <dbReference type="EMBL" id="MBK5898202.1"/>
    </source>
</evidence>
<dbReference type="EMBL" id="JAEPRJ010000001">
    <property type="protein sequence ID" value="MBK5898202.1"/>
    <property type="molecule type" value="Genomic_DNA"/>
</dbReference>
<organism evidence="3 4">
    <name type="scientific">Catonella massiliensis</name>
    <dbReference type="NCBI Taxonomy" id="2799636"/>
    <lineage>
        <taxon>Bacteria</taxon>
        <taxon>Bacillati</taxon>
        <taxon>Bacillota</taxon>
        <taxon>Clostridia</taxon>
        <taxon>Lachnospirales</taxon>
        <taxon>Lachnospiraceae</taxon>
        <taxon>Catonella</taxon>
    </lineage>
</organism>
<proteinExistence type="predicted"/>
<evidence type="ECO:0000256" key="2">
    <source>
        <dbReference type="SAM" id="SignalP"/>
    </source>
</evidence>